<reference evidence="1" key="1">
    <citation type="journal article" date="2015" name="Nature">
        <title>Complex archaea that bridge the gap between prokaryotes and eukaryotes.</title>
        <authorList>
            <person name="Spang A."/>
            <person name="Saw J.H."/>
            <person name="Jorgensen S.L."/>
            <person name="Zaremba-Niedzwiedzka K."/>
            <person name="Martijn J."/>
            <person name="Lind A.E."/>
            <person name="van Eijk R."/>
            <person name="Schleper C."/>
            <person name="Guy L."/>
            <person name="Ettema T.J."/>
        </authorList>
    </citation>
    <scope>NUCLEOTIDE SEQUENCE</scope>
</reference>
<organism evidence="1">
    <name type="scientific">marine sediment metagenome</name>
    <dbReference type="NCBI Taxonomy" id="412755"/>
    <lineage>
        <taxon>unclassified sequences</taxon>
        <taxon>metagenomes</taxon>
        <taxon>ecological metagenomes</taxon>
    </lineage>
</organism>
<proteinExistence type="predicted"/>
<gene>
    <name evidence="1" type="ORF">LCGC14_2800930</name>
</gene>
<evidence type="ECO:0000313" key="1">
    <source>
        <dbReference type="EMBL" id="KKK82683.1"/>
    </source>
</evidence>
<dbReference type="AlphaFoldDB" id="A0A0F8YMN2"/>
<comment type="caution">
    <text evidence="1">The sequence shown here is derived from an EMBL/GenBank/DDBJ whole genome shotgun (WGS) entry which is preliminary data.</text>
</comment>
<protein>
    <submittedName>
        <fullName evidence="1">Uncharacterized protein</fullName>
    </submittedName>
</protein>
<name>A0A0F8YMN2_9ZZZZ</name>
<sequence length="69" mass="7838">MRTHTIITKGDRVEAFLELLTDELDASGLGEFWQTYYTDDERIALAAQIVALAVGMVNLHKRFDEARNP</sequence>
<accession>A0A0F8YMN2</accession>
<dbReference type="EMBL" id="LAZR01052559">
    <property type="protein sequence ID" value="KKK82683.1"/>
    <property type="molecule type" value="Genomic_DNA"/>
</dbReference>